<evidence type="ECO:0000256" key="6">
    <source>
        <dbReference type="SAM" id="MobiDB-lite"/>
    </source>
</evidence>
<feature type="domain" description="Macro" evidence="7">
    <location>
        <begin position="1981"/>
        <end position="2165"/>
    </location>
</feature>
<dbReference type="Pfam" id="PF01661">
    <property type="entry name" value="Macro"/>
    <property type="match status" value="3"/>
</dbReference>
<dbReference type="Proteomes" id="UP001634394">
    <property type="component" value="Unassembled WGS sequence"/>
</dbReference>
<keyword evidence="9" id="KW-1185">Reference proteome</keyword>
<evidence type="ECO:0000313" key="9">
    <source>
        <dbReference type="Proteomes" id="UP001634394"/>
    </source>
</evidence>
<dbReference type="InterPro" id="IPR052056">
    <property type="entry name" value="Mono-ARTD/PARP"/>
</dbReference>
<feature type="region of interest" description="Disordered" evidence="6">
    <location>
        <begin position="756"/>
        <end position="780"/>
    </location>
</feature>
<evidence type="ECO:0000313" key="8">
    <source>
        <dbReference type="EMBL" id="KAL3865278.1"/>
    </source>
</evidence>
<dbReference type="GO" id="GO:0016757">
    <property type="term" value="F:glycosyltransferase activity"/>
    <property type="evidence" value="ECO:0007669"/>
    <property type="project" value="UniProtKB-KW"/>
</dbReference>
<feature type="region of interest" description="Disordered" evidence="6">
    <location>
        <begin position="1"/>
        <end position="51"/>
    </location>
</feature>
<evidence type="ECO:0000256" key="2">
    <source>
        <dbReference type="ARBA" id="ARBA00022676"/>
    </source>
</evidence>
<evidence type="ECO:0000256" key="5">
    <source>
        <dbReference type="ARBA" id="ARBA00023242"/>
    </source>
</evidence>
<dbReference type="PANTHER" id="PTHR14453:SF102">
    <property type="entry name" value="PROTEIN MONO-ADP-RIBOSYLTRANSFERASE PARP14-LIKE"/>
    <property type="match status" value="1"/>
</dbReference>
<gene>
    <name evidence="8" type="ORF">ACJMK2_006891</name>
</gene>
<keyword evidence="2" id="KW-0328">Glycosyltransferase</keyword>
<dbReference type="EMBL" id="JBJQND010000010">
    <property type="protein sequence ID" value="KAL3865278.1"/>
    <property type="molecule type" value="Genomic_DNA"/>
</dbReference>
<feature type="domain" description="Macro" evidence="7">
    <location>
        <begin position="931"/>
        <end position="1114"/>
    </location>
</feature>
<keyword evidence="3" id="KW-0808">Transferase</keyword>
<feature type="compositionally biased region" description="Polar residues" evidence="6">
    <location>
        <begin position="139"/>
        <end position="149"/>
    </location>
</feature>
<keyword evidence="4" id="KW-0520">NAD</keyword>
<dbReference type="InterPro" id="IPR002589">
    <property type="entry name" value="Macro_dom"/>
</dbReference>
<evidence type="ECO:0000256" key="1">
    <source>
        <dbReference type="ARBA" id="ARBA00004123"/>
    </source>
</evidence>
<protein>
    <recommendedName>
        <fullName evidence="7">Macro domain-containing protein</fullName>
    </recommendedName>
</protein>
<comment type="subcellular location">
    <subcellularLocation>
        <location evidence="1">Nucleus</location>
    </subcellularLocation>
</comment>
<sequence length="2231" mass="249936">MADSGADSSAGKVPMGSEGGQPAKTESHLSSEQRVDSSLRESSTREKENENVYKSPAIEKLICQKNGDYLVKIGGEKMYALPFSFATKPKIIYSEGFYCIMHDNVWYQFQQYSLDSLHLQNIQTKDCIKLTEYSKSMHGTNKKCTNSRHSPPESLDSPTIAESSSMSMEAITISSVDTAQSVEGGIVTETNKIAAKRTEINRGETDNEEKPIDETEEKSRTDAAVSYGGNDVNGFEIEIDTNIDQTQTGDPVQKCTGQLSRGLTDNISGDTDNTKEDESQTSRNTGKKPKKETLVETFCELDGIDRVENFGGVGGTSDGNVSNISSSPGAATEIISGSEPVLKLVIKYRKKQGTKYKNHFFKHMVSCNMHFRQIWNFYTKTGCGKQMLDAITGKHHCKVSLAVDDHLKEFFIFDVSDANVLNKSSGINFVDKVLHNIEICAEGSLSVDTIGIDPKIQDEVRKRIKDGQELANVWVEFVGEDNPVTVYTVCPKDQQQLVMEKLTEVISDATKSLNSHKEMVTADFMWQMVMTRFEYLKEIGLKFPSTEIIQDKNKNAFLLKGPRDEVKAAAGHLEELLNMAHKEVHEEVFSPGYQFDIFASSEMCDYIGKSLPKLPVIWIPNHLTKEIHLFSRDPELLKGMDKSIKGCIKEKLYPVLKENSILPSEKICLLEELKKKHKGRIVISRLESPPGVLVTTAGDIFGGVDAEVQKIHSSKRGIMHPKTFVSEIPDGRDGERNCKSDFDMVIEDEATPIAPPRAKKLKSSATINTKPEDPGLDQKEWSYPNGKKIKLVKATTCDADVIIIPGNNDKEGQSQFGNKKLVKLKVPDGTKGKAKSDLQEEVEQALTKILEKTVGICIQPVGGWNFLLYLKCFLYGLYTCFMRNEGKPCPIECVILLVEDTSDYNTAGKIIQKSFRLEQDRSEVFASQRLLLQEQGSIFKRIKVKVQKGQLHEVQAEVLVNTVDRSLDLKKGVISSSLLDKAGNAIQTELQQNEEKVVFGEVLKTGVGTLPKPCKVIFHGVLYAYEGHSDCVKVFQHFLARCLEDANKKCRSIAFPPIGTGKLRYPKDLVASIMFQSVANFEKAHPESKLEEVIFVIYEEDQETLKARPPVSDQKTVPAVSVVSKMLKYGRVDVQAKLGTFEKESHDCLLVFWEKQCLYKITDKNHILHSAGSTVTQKWREHRNSRQFHQDVVLVTPGGNLSYTEIIHVASDISNINNAAKDGLKKADRKKMKTVVIPVTHDDLFQKDAKTFCIEILKVVKELSAKLKFVKSVSLVIQGLHNFPFFNEVFEQQSRMYGSEEKTDDALKEVKKMHVAESQAASPKSSINVHPKATVEMVKLPSLSVERSVPSSQKKTKVKEPVSPVITEVDRSGGDTVPLKAILPEKEQHKSPEVQYISKEQYCILVCDVKQEDAMSLEDHIMSFGMAVKFVYPCRVGEALVICTNSKDKKTLMKKLKQQYKVQSVSPQKMQGLTAAVNPQIGTTVSKVKKQQDTVEQKSEINISPTESSDLFEAVTLRQPETFLKETPEIKLHERSTENSISGDIENNQQIENVSETDFLAIQSLEVYSEWTQKFNIKFTFEKDTLHLRGAHSDLSEEKKKEIEKEIAALKGKQKIELSYDPQEITQFRSAVDEAKSDELLLVWDVNNKQVLVYTDNYDDMQKFKHKVEFKMGKKKLTGRSGRRFAEQVDTKPLLSEEESPTKINISQSFSGSQDATTNVEIFKTLEGIMVKVYKANILRLDVDCIVNAANDNLQHGGGVALVIAKAAGPEIYREGSEILKIRGRIKVGEQCVTTAGNLPYDCIIHTVGPRWSDYYPHDARNTARCERDLFNSIKGCFIEAENRHLKSIALPAISSGIFAVPRGVCTEQYARAVIHYSKTRTSPVLQEIHFIDMLPDIVKDMQSAFKRHLSCDGNAKHKVNDGETAMDDLAGRDSGNYNHAKIQEKNVCENLPNNDGQTEEKQNPAVQHWPVIEHKFIEKEKFLIYKPNNKIEVNVYMADITTLTGVQVITCSDDRSGNGHGAIASTLWKTGKSKYESIKKKAFQKDAIHFGDVIITEGGDSNFQLVVHAVLPSFKETISSQKHKEMVHKCYDRILDEINKLQKKSLALPLLGAGCAELGYEGSANLFLDSLEVFCNRTKTFNLKVIHIVDRDEHITQRTANEFVKHAERVRNHLLATQGRELKSTMDSSSLASSVRPEKEISQMEDHLLTIHPLMKDGGPCVDDSSSHER</sequence>
<feature type="compositionally biased region" description="Basic and acidic residues" evidence="6">
    <location>
        <begin position="197"/>
        <end position="221"/>
    </location>
</feature>
<dbReference type="PROSITE" id="PS51154">
    <property type="entry name" value="MACRO"/>
    <property type="match status" value="3"/>
</dbReference>
<organism evidence="8 9">
    <name type="scientific">Sinanodonta woodiana</name>
    <name type="common">Chinese pond mussel</name>
    <name type="synonym">Anodonta woodiana</name>
    <dbReference type="NCBI Taxonomy" id="1069815"/>
    <lineage>
        <taxon>Eukaryota</taxon>
        <taxon>Metazoa</taxon>
        <taxon>Spiralia</taxon>
        <taxon>Lophotrochozoa</taxon>
        <taxon>Mollusca</taxon>
        <taxon>Bivalvia</taxon>
        <taxon>Autobranchia</taxon>
        <taxon>Heteroconchia</taxon>
        <taxon>Palaeoheterodonta</taxon>
        <taxon>Unionida</taxon>
        <taxon>Unionoidea</taxon>
        <taxon>Unionidae</taxon>
        <taxon>Unioninae</taxon>
        <taxon>Sinanodonta</taxon>
    </lineage>
</organism>
<dbReference type="SUPFAM" id="SSF52949">
    <property type="entry name" value="Macro domain-like"/>
    <property type="match status" value="4"/>
</dbReference>
<feature type="region of interest" description="Disordered" evidence="6">
    <location>
        <begin position="197"/>
        <end position="232"/>
    </location>
</feature>
<feature type="domain" description="Macro" evidence="7">
    <location>
        <begin position="1718"/>
        <end position="1910"/>
    </location>
</feature>
<feature type="region of interest" description="Disordered" evidence="6">
    <location>
        <begin position="139"/>
        <end position="162"/>
    </location>
</feature>
<dbReference type="SMART" id="SM00506">
    <property type="entry name" value="A1pp"/>
    <property type="match status" value="3"/>
</dbReference>
<evidence type="ECO:0000256" key="3">
    <source>
        <dbReference type="ARBA" id="ARBA00022679"/>
    </source>
</evidence>
<dbReference type="Gene3D" id="3.40.220.10">
    <property type="entry name" value="Leucine Aminopeptidase, subunit E, domain 1"/>
    <property type="match status" value="4"/>
</dbReference>
<comment type="caution">
    <text evidence="8">The sequence shown here is derived from an EMBL/GenBank/DDBJ whole genome shotgun (WGS) entry which is preliminary data.</text>
</comment>
<dbReference type="GO" id="GO:0005634">
    <property type="term" value="C:nucleus"/>
    <property type="evidence" value="ECO:0007669"/>
    <property type="project" value="UniProtKB-SubCell"/>
</dbReference>
<evidence type="ECO:0000259" key="7">
    <source>
        <dbReference type="PROSITE" id="PS51154"/>
    </source>
</evidence>
<dbReference type="CDD" id="cd02907">
    <property type="entry name" value="Macro_Af1521_BAL-like"/>
    <property type="match status" value="1"/>
</dbReference>
<name>A0ABD3VW78_SINWO</name>
<evidence type="ECO:0000256" key="4">
    <source>
        <dbReference type="ARBA" id="ARBA00023027"/>
    </source>
</evidence>
<feature type="compositionally biased region" description="Basic and acidic residues" evidence="6">
    <location>
        <begin position="770"/>
        <end position="780"/>
    </location>
</feature>
<proteinExistence type="predicted"/>
<feature type="compositionally biased region" description="Basic and acidic residues" evidence="6">
    <location>
        <begin position="25"/>
        <end position="51"/>
    </location>
</feature>
<accession>A0ABD3VW78</accession>
<keyword evidence="5" id="KW-0539">Nucleus</keyword>
<feature type="compositionally biased region" description="Polar residues" evidence="6">
    <location>
        <begin position="246"/>
        <end position="271"/>
    </location>
</feature>
<dbReference type="InterPro" id="IPR043472">
    <property type="entry name" value="Macro_dom-like"/>
</dbReference>
<reference evidence="8 9" key="1">
    <citation type="submission" date="2024-11" db="EMBL/GenBank/DDBJ databases">
        <title>Chromosome-level genome assembly of the freshwater bivalve Anodonta woodiana.</title>
        <authorList>
            <person name="Chen X."/>
        </authorList>
    </citation>
    <scope>NUCLEOTIDE SEQUENCE [LARGE SCALE GENOMIC DNA]</scope>
    <source>
        <strain evidence="8">MN2024</strain>
        <tissue evidence="8">Gills</tissue>
    </source>
</reference>
<dbReference type="PANTHER" id="PTHR14453">
    <property type="entry name" value="PARP/ZINC FINGER CCCH TYPE DOMAIN CONTAINING PROTEIN"/>
    <property type="match status" value="1"/>
</dbReference>
<feature type="region of interest" description="Disordered" evidence="6">
    <location>
        <begin position="246"/>
        <end position="291"/>
    </location>
</feature>